<name>A0A0F3MPW3_9RICK</name>
<reference evidence="1 2" key="1">
    <citation type="submission" date="2015-02" db="EMBL/GenBank/DDBJ databases">
        <title>Genome Sequencing of Rickettsiales.</title>
        <authorList>
            <person name="Daugherty S.C."/>
            <person name="Su Q."/>
            <person name="Abolude K."/>
            <person name="Beier-Sexton M."/>
            <person name="Carlyon J.A."/>
            <person name="Carter R."/>
            <person name="Day N.P."/>
            <person name="Dumler S.J."/>
            <person name="Dyachenko V."/>
            <person name="Godinez A."/>
            <person name="Kurtti T.J."/>
            <person name="Lichay M."/>
            <person name="Mullins K.E."/>
            <person name="Ott S."/>
            <person name="Pappas-Brown V."/>
            <person name="Paris D.H."/>
            <person name="Patel P."/>
            <person name="Richards A.L."/>
            <person name="Sadzewicz L."/>
            <person name="Sears K."/>
            <person name="Seidman D."/>
            <person name="Sengamalay N."/>
            <person name="Stenos J."/>
            <person name="Tallon L.J."/>
            <person name="Vincent G."/>
            <person name="Fraser C.M."/>
            <person name="Munderloh U."/>
            <person name="Dunning-Hotopp J.C."/>
        </authorList>
    </citation>
    <scope>NUCLEOTIDE SEQUENCE [LARGE SCALE GENOMIC DNA]</scope>
    <source>
        <strain evidence="1 2">Fuller</strain>
    </source>
</reference>
<dbReference type="Proteomes" id="UP000033616">
    <property type="component" value="Unassembled WGS sequence"/>
</dbReference>
<dbReference type="AlphaFoldDB" id="A0A0F3MPW3"/>
<comment type="caution">
    <text evidence="1">The sequence shown here is derived from an EMBL/GenBank/DDBJ whole genome shotgun (WGS) entry which is preliminary data.</text>
</comment>
<dbReference type="SUPFAM" id="SSF56925">
    <property type="entry name" value="OMPA-like"/>
    <property type="match status" value="1"/>
</dbReference>
<sequence>MVIRGKNLLLATVLLLLYSFPSLVYGINDLQENYYFKISAGMTKPKGELNIESAKKILKADFYPEFQELKNAIVNRNSTIYEISLGMYCTRSIRLEVGLQYVSNLSFGGDISLVGNADIKINNYNIGAEEYIPTTAGMIKGYWHIIDLFNIVSVFATGGIGAYGINISHEPMFIVPGLLIGGGLSLSISRINFDVECNYASLSVKNDLLPINSQSLGKFMLHSLYGYNILGSIRFDF</sequence>
<dbReference type="EMBL" id="LANP01000007">
    <property type="protein sequence ID" value="KJV56629.1"/>
    <property type="molecule type" value="Genomic_DNA"/>
</dbReference>
<organism evidence="1 2">
    <name type="scientific">Orientia chuto str. Dubai</name>
    <dbReference type="NCBI Taxonomy" id="1359168"/>
    <lineage>
        <taxon>Bacteria</taxon>
        <taxon>Pseudomonadati</taxon>
        <taxon>Pseudomonadota</taxon>
        <taxon>Alphaproteobacteria</taxon>
        <taxon>Rickettsiales</taxon>
        <taxon>Rickettsiaceae</taxon>
        <taxon>Rickettsieae</taxon>
        <taxon>Orientia</taxon>
    </lineage>
</organism>
<dbReference type="RefSeq" id="WP_045797127.1">
    <property type="nucleotide sequence ID" value="NZ_LANP01000007.1"/>
</dbReference>
<protein>
    <recommendedName>
        <fullName evidence="3">Outer membrane beta-barrel domain protein</fullName>
    </recommendedName>
</protein>
<evidence type="ECO:0008006" key="3">
    <source>
        <dbReference type="Google" id="ProtNLM"/>
    </source>
</evidence>
<evidence type="ECO:0000313" key="2">
    <source>
        <dbReference type="Proteomes" id="UP000033616"/>
    </source>
</evidence>
<accession>A0A0F3MPW3</accession>
<proteinExistence type="predicted"/>
<gene>
    <name evidence="1" type="ORF">OCHUTO_0393</name>
</gene>
<dbReference type="InterPro" id="IPR011250">
    <property type="entry name" value="OMP/PagP_B-barrel"/>
</dbReference>
<dbReference type="OrthoDB" id="9956961at2"/>
<keyword evidence="2" id="KW-1185">Reference proteome</keyword>
<evidence type="ECO:0000313" key="1">
    <source>
        <dbReference type="EMBL" id="KJV56629.1"/>
    </source>
</evidence>
<dbReference type="PATRIC" id="fig|1359168.3.peg.1148"/>